<gene>
    <name evidence="3" type="ORF">C471_10896</name>
</gene>
<proteinExistence type="predicted"/>
<organism evidence="3 4">
    <name type="scientific">Halorubrum saccharovorum DSM 1137</name>
    <dbReference type="NCBI Taxonomy" id="1227484"/>
    <lineage>
        <taxon>Archaea</taxon>
        <taxon>Methanobacteriati</taxon>
        <taxon>Methanobacteriota</taxon>
        <taxon>Stenosarchaea group</taxon>
        <taxon>Halobacteria</taxon>
        <taxon>Halobacteriales</taxon>
        <taxon>Haloferacaceae</taxon>
        <taxon>Halorubrum</taxon>
    </lineage>
</organism>
<keyword evidence="4" id="KW-1185">Reference proteome</keyword>
<dbReference type="GO" id="GO:0016410">
    <property type="term" value="F:N-acyltransferase activity"/>
    <property type="evidence" value="ECO:0007669"/>
    <property type="project" value="TreeGrafter"/>
</dbReference>
<dbReference type="Proteomes" id="UP000011514">
    <property type="component" value="Unassembled WGS sequence"/>
</dbReference>
<dbReference type="Pfam" id="PF13523">
    <property type="entry name" value="Acetyltransf_8"/>
    <property type="match status" value="1"/>
</dbReference>
<dbReference type="RefSeq" id="WP_004048908.1">
    <property type="nucleotide sequence ID" value="NZ_AOJE01000058.1"/>
</dbReference>
<name>M0DRF7_9EURY</name>
<accession>M0DRF7</accession>
<dbReference type="SUPFAM" id="SSF55729">
    <property type="entry name" value="Acyl-CoA N-acyltransferases (Nat)"/>
    <property type="match status" value="1"/>
</dbReference>
<sequence length="194" mass="22190">MKGHQQAVRDPYSFSAVDDSIGKHVGFREVDPDRDLGRLHTWLNSDHVLPYWEQNDPLPQVHETIRERAANPNQTLYIGSLDHTPMSYWEAYWAADDRIGEYYDAGPADRGFHLLIGPPEYLGRGYAAPLVSAMLTFLFQHSETDRVVVEPDARNETVIHVFEQCGFEPQREVDLPDKTGLLMFCDRARFEGNA</sequence>
<evidence type="ECO:0000259" key="2">
    <source>
        <dbReference type="PROSITE" id="PS51186"/>
    </source>
</evidence>
<dbReference type="InterPro" id="IPR016181">
    <property type="entry name" value="Acyl_CoA_acyltransferase"/>
</dbReference>
<keyword evidence="1" id="KW-0046">Antibiotic resistance</keyword>
<dbReference type="InterPro" id="IPR019432">
    <property type="entry name" value="Acyltransferase_MbtK/IucB-like"/>
</dbReference>
<dbReference type="InterPro" id="IPR000182">
    <property type="entry name" value="GNAT_dom"/>
</dbReference>
<feature type="domain" description="N-acetyltransferase" evidence="2">
    <location>
        <begin position="25"/>
        <end position="188"/>
    </location>
</feature>
<evidence type="ECO:0000256" key="1">
    <source>
        <dbReference type="ARBA" id="ARBA00023251"/>
    </source>
</evidence>
<dbReference type="AlphaFoldDB" id="M0DRF7"/>
<dbReference type="SMART" id="SM01006">
    <property type="entry name" value="AlcB"/>
    <property type="match status" value="1"/>
</dbReference>
<dbReference type="GO" id="GO:0046677">
    <property type="term" value="P:response to antibiotic"/>
    <property type="evidence" value="ECO:0007669"/>
    <property type="project" value="UniProtKB-KW"/>
</dbReference>
<dbReference type="EMBL" id="AOJE01000058">
    <property type="protein sequence ID" value="ELZ38086.1"/>
    <property type="molecule type" value="Genomic_DNA"/>
</dbReference>
<evidence type="ECO:0000313" key="3">
    <source>
        <dbReference type="EMBL" id="ELZ38086.1"/>
    </source>
</evidence>
<protein>
    <submittedName>
        <fullName evidence="3">Siderophore biosynthesis protein</fullName>
    </submittedName>
</protein>
<evidence type="ECO:0000313" key="4">
    <source>
        <dbReference type="Proteomes" id="UP000011514"/>
    </source>
</evidence>
<dbReference type="PROSITE" id="PS51186">
    <property type="entry name" value="GNAT"/>
    <property type="match status" value="1"/>
</dbReference>
<reference evidence="3 4" key="1">
    <citation type="journal article" date="2014" name="PLoS Genet.">
        <title>Phylogenetically driven sequencing of extremely halophilic archaea reveals strategies for static and dynamic osmo-response.</title>
        <authorList>
            <person name="Becker E.A."/>
            <person name="Seitzer P.M."/>
            <person name="Tritt A."/>
            <person name="Larsen D."/>
            <person name="Krusor M."/>
            <person name="Yao A.I."/>
            <person name="Wu D."/>
            <person name="Madern D."/>
            <person name="Eisen J.A."/>
            <person name="Darling A.E."/>
            <person name="Facciotti M.T."/>
        </authorList>
    </citation>
    <scope>NUCLEOTIDE SEQUENCE [LARGE SCALE GENOMIC DNA]</scope>
    <source>
        <strain evidence="3 4">DSM 1137</strain>
    </source>
</reference>
<dbReference type="PATRIC" id="fig|1227484.4.peg.2141"/>
<comment type="caution">
    <text evidence="3">The sequence shown here is derived from an EMBL/GenBank/DDBJ whole genome shotgun (WGS) entry which is preliminary data.</text>
</comment>
<dbReference type="OrthoDB" id="258358at2157"/>
<dbReference type="STRING" id="1227484.C471_10896"/>
<dbReference type="PANTHER" id="PTHR31438:SF1">
    <property type="entry name" value="LYSINE N-ACYLTRANSFERASE C17G9.06C-RELATED"/>
    <property type="match status" value="1"/>
</dbReference>
<dbReference type="PANTHER" id="PTHR31438">
    <property type="entry name" value="LYSINE N-ACYLTRANSFERASE C17G9.06C-RELATED"/>
    <property type="match status" value="1"/>
</dbReference>
<dbReference type="Gene3D" id="3.40.630.30">
    <property type="match status" value="1"/>
</dbReference>
<dbReference type="GO" id="GO:0019290">
    <property type="term" value="P:siderophore biosynthetic process"/>
    <property type="evidence" value="ECO:0007669"/>
    <property type="project" value="InterPro"/>
</dbReference>
<dbReference type="eggNOG" id="arCOG00842">
    <property type="taxonomic scope" value="Archaea"/>
</dbReference>